<dbReference type="EMBL" id="MU839028">
    <property type="protein sequence ID" value="KAK1763395.1"/>
    <property type="molecule type" value="Genomic_DNA"/>
</dbReference>
<dbReference type="GeneID" id="85306153"/>
<evidence type="ECO:0000313" key="1">
    <source>
        <dbReference type="EMBL" id="KAK1763395.1"/>
    </source>
</evidence>
<name>A0AAJ0FJS5_9PEZI</name>
<reference evidence="1" key="1">
    <citation type="submission" date="2023-06" db="EMBL/GenBank/DDBJ databases">
        <title>Genome-scale phylogeny and comparative genomics of the fungal order Sordariales.</title>
        <authorList>
            <consortium name="Lawrence Berkeley National Laboratory"/>
            <person name="Hensen N."/>
            <person name="Bonometti L."/>
            <person name="Westerberg I."/>
            <person name="Brannstrom I.O."/>
            <person name="Guillou S."/>
            <person name="Cros-Aarteil S."/>
            <person name="Calhoun S."/>
            <person name="Haridas S."/>
            <person name="Kuo A."/>
            <person name="Mondo S."/>
            <person name="Pangilinan J."/>
            <person name="Riley R."/>
            <person name="Labutti K."/>
            <person name="Andreopoulos B."/>
            <person name="Lipzen A."/>
            <person name="Chen C."/>
            <person name="Yanf M."/>
            <person name="Daum C."/>
            <person name="Ng V."/>
            <person name="Clum A."/>
            <person name="Steindorff A."/>
            <person name="Ohm R."/>
            <person name="Martin F."/>
            <person name="Silar P."/>
            <person name="Natvig D."/>
            <person name="Lalanne C."/>
            <person name="Gautier V."/>
            <person name="Ament-Velasquez S.L."/>
            <person name="Kruys A."/>
            <person name="Hutchinson M.I."/>
            <person name="Powell A.J."/>
            <person name="Barry K."/>
            <person name="Miller A.N."/>
            <person name="Grigoriev I.V."/>
            <person name="Debuchy R."/>
            <person name="Gladieux P."/>
            <person name="Thoren M.H."/>
            <person name="Johannesson H."/>
        </authorList>
    </citation>
    <scope>NUCLEOTIDE SEQUENCE</scope>
    <source>
        <strain evidence="1">8032-3</strain>
    </source>
</reference>
<evidence type="ECO:0008006" key="3">
    <source>
        <dbReference type="Google" id="ProtNLM"/>
    </source>
</evidence>
<dbReference type="RefSeq" id="XP_060279608.1">
    <property type="nucleotide sequence ID" value="XM_060422966.1"/>
</dbReference>
<sequence>MKLKIIDYEDVNRDIATSNPTIHFNTSFHTKDEAPDLEPPSEAPSYFRRWLPLILRTRDMPPTAAQTIGLSRSQAKLLVEAANGSVQTRAINRMYAEDLEDKIAPALSSVSFPPEGLFMRLDAFSPKDGACKVPGRRSLHTVDEAILRLVTSSRARNALSDALESGAERVDIFFVPFYPRMQSEREYRAFCPPGRRRITAVSQYRWHQPWMMSELQSLEEIEGVTGKILRGIESLHGQILEDLEEDSDMDRLLLEQGFTFDSFFDEETGGCQLIELNGFGVRSSCGSCLLQWVRDRSLLYGAESDVEFRITR</sequence>
<gene>
    <name evidence="1" type="ORF">QBC33DRAFT_246940</name>
</gene>
<accession>A0AAJ0FJS5</accession>
<keyword evidence="2" id="KW-1185">Reference proteome</keyword>
<proteinExistence type="predicted"/>
<dbReference type="AlphaFoldDB" id="A0AAJ0FJS5"/>
<organism evidence="1 2">
    <name type="scientific">Phialemonium atrogriseum</name>
    <dbReference type="NCBI Taxonomy" id="1093897"/>
    <lineage>
        <taxon>Eukaryota</taxon>
        <taxon>Fungi</taxon>
        <taxon>Dikarya</taxon>
        <taxon>Ascomycota</taxon>
        <taxon>Pezizomycotina</taxon>
        <taxon>Sordariomycetes</taxon>
        <taxon>Sordariomycetidae</taxon>
        <taxon>Cephalothecales</taxon>
        <taxon>Cephalothecaceae</taxon>
        <taxon>Phialemonium</taxon>
    </lineage>
</organism>
<evidence type="ECO:0000313" key="2">
    <source>
        <dbReference type="Proteomes" id="UP001244011"/>
    </source>
</evidence>
<protein>
    <recommendedName>
        <fullName evidence="3">Cell division cycle protein 123</fullName>
    </recommendedName>
</protein>
<dbReference type="Proteomes" id="UP001244011">
    <property type="component" value="Unassembled WGS sequence"/>
</dbReference>
<comment type="caution">
    <text evidence="1">The sequence shown here is derived from an EMBL/GenBank/DDBJ whole genome shotgun (WGS) entry which is preliminary data.</text>
</comment>